<dbReference type="PANTHER" id="PTHR43585:SF2">
    <property type="entry name" value="ATP-GRASP ENZYME FSQD"/>
    <property type="match status" value="1"/>
</dbReference>
<dbReference type="GeneID" id="109479901"/>
<keyword evidence="1" id="KW-0436">Ligase</keyword>
<dbReference type="OrthoDB" id="9975162at2759"/>
<accession>A0A6P5A2T3</accession>
<dbReference type="GO" id="GO:0005524">
    <property type="term" value="F:ATP binding"/>
    <property type="evidence" value="ECO:0007669"/>
    <property type="project" value="UniProtKB-KW"/>
</dbReference>
<gene>
    <name evidence="5" type="primary">LOC109479901</name>
</gene>
<keyword evidence="2" id="KW-0547">Nucleotide-binding</keyword>
<dbReference type="Gene3D" id="3.30.470.20">
    <property type="entry name" value="ATP-grasp fold, B domain"/>
    <property type="match status" value="2"/>
</dbReference>
<evidence type="ECO:0000256" key="3">
    <source>
        <dbReference type="ARBA" id="ARBA00022840"/>
    </source>
</evidence>
<dbReference type="PANTHER" id="PTHR43585">
    <property type="entry name" value="FUMIPYRROLE BIOSYNTHESIS PROTEIN C"/>
    <property type="match status" value="1"/>
</dbReference>
<dbReference type="Proteomes" id="UP000515135">
    <property type="component" value="Unplaced"/>
</dbReference>
<evidence type="ECO:0000313" key="5">
    <source>
        <dbReference type="RefSeq" id="XP_019637512.1"/>
    </source>
</evidence>
<reference evidence="5" key="1">
    <citation type="submission" date="2025-08" db="UniProtKB">
        <authorList>
            <consortium name="RefSeq"/>
        </authorList>
    </citation>
    <scope>IDENTIFICATION</scope>
    <source>
        <tissue evidence="5">Gonad</tissue>
    </source>
</reference>
<sequence length="735" mass="81577">MGSQTMGIAYANKQPVTILVPFCKKAVDYSTTENLLRSCKGIPVGKVIFSHLQEGESLLDYFYRLKEVIDDNHVNVVLALFDVATLVQSALSREFPNQLEGPSVESSFLAYHKVYTSQCLDPDSESSAHGVLDLDSPTLPEDAATLLKRVELPAFAKVPCGDASQGVWKISSASQLTDVLEKMGRINEGHFSQNEHISNATFMRDFILKVLDVDHYPMVLRNTIIVEPYIDAPAKVNVDGCVYNKEIIHWAISDSLHWPGHDIPFQGSYMPSALPDAVQRRLWGGFDKVVGRMVDHGFNNQFVHVEYFILADGQIKLIEVNGRISGNLSGLYAACLSGPLPLQVLLGLCCGVRPVPPVPTGRAALNLPLQVRGGYTGKVGDMVNKSELEILKKDPDVKITMVMYFDEVFLPGKIEFAKVWTYGATPDDAKKKCREVMQHVVPCGDASQGVWKISSASQLTDVLEEIGRINEGHYSQNEHISNATFMRDFILKVLDVDHYPMVLRNTVIVEPYIDAPAKVNVDGCVYNKEIIHWAISDSLHWPGHDIPFQGSYMPSALQDAVQRRLWGGFDKVVGRMVDHGFNNQFVHVEYFILADGQIKLIEVNGRISGNLSGLYAACLSGPLPLQVLLGLCCGVRPVPPVPTGRAALNLPLLVRGDYTAKVGDMVNKSELEILKKDPDVKITMVMYFDEEFLPGKTVFAKVWTYGSTPDDAKKKCMEVVQRVVKKPEHLMFNFP</sequence>
<dbReference type="SUPFAM" id="SSF56059">
    <property type="entry name" value="Glutathione synthetase ATP-binding domain-like"/>
    <property type="match status" value="2"/>
</dbReference>
<proteinExistence type="predicted"/>
<name>A0A6P5A2T3_BRABE</name>
<dbReference type="InterPro" id="IPR052032">
    <property type="entry name" value="ATP-dep_AA_Ligase"/>
</dbReference>
<evidence type="ECO:0000313" key="4">
    <source>
        <dbReference type="Proteomes" id="UP000515135"/>
    </source>
</evidence>
<evidence type="ECO:0000256" key="1">
    <source>
        <dbReference type="ARBA" id="ARBA00022598"/>
    </source>
</evidence>
<keyword evidence="3" id="KW-0067">ATP-binding</keyword>
<dbReference type="KEGG" id="bbel:109479901"/>
<evidence type="ECO:0000256" key="2">
    <source>
        <dbReference type="ARBA" id="ARBA00022741"/>
    </source>
</evidence>
<dbReference type="AlphaFoldDB" id="A0A6P5A2T3"/>
<dbReference type="GO" id="GO:0016874">
    <property type="term" value="F:ligase activity"/>
    <property type="evidence" value="ECO:0007669"/>
    <property type="project" value="UniProtKB-KW"/>
</dbReference>
<organism evidence="4 5">
    <name type="scientific">Branchiostoma belcheri</name>
    <name type="common">Amphioxus</name>
    <dbReference type="NCBI Taxonomy" id="7741"/>
    <lineage>
        <taxon>Eukaryota</taxon>
        <taxon>Metazoa</taxon>
        <taxon>Chordata</taxon>
        <taxon>Cephalochordata</taxon>
        <taxon>Leptocardii</taxon>
        <taxon>Amphioxiformes</taxon>
        <taxon>Branchiostomatidae</taxon>
        <taxon>Branchiostoma</taxon>
    </lineage>
</organism>
<keyword evidence="4" id="KW-1185">Reference proteome</keyword>
<dbReference type="RefSeq" id="XP_019637512.1">
    <property type="nucleotide sequence ID" value="XM_019781953.1"/>
</dbReference>
<protein>
    <submittedName>
        <fullName evidence="5">Uncharacterized protein LOC109479901</fullName>
    </submittedName>
</protein>